<dbReference type="InterPro" id="IPR006260">
    <property type="entry name" value="TonB/TolA_C"/>
</dbReference>
<organism evidence="5 6">
    <name type="scientific">Phocaeicola plebeius</name>
    <dbReference type="NCBI Taxonomy" id="310297"/>
    <lineage>
        <taxon>Bacteria</taxon>
        <taxon>Pseudomonadati</taxon>
        <taxon>Bacteroidota</taxon>
        <taxon>Bacteroidia</taxon>
        <taxon>Bacteroidales</taxon>
        <taxon>Bacteroidaceae</taxon>
        <taxon>Phocaeicola</taxon>
    </lineage>
</organism>
<evidence type="ECO:0000256" key="4">
    <source>
        <dbReference type="ARBA" id="ARBA00023136"/>
    </source>
</evidence>
<name>A0A415SQH1_9BACT</name>
<dbReference type="GO" id="GO:0016020">
    <property type="term" value="C:membrane"/>
    <property type="evidence" value="ECO:0007669"/>
    <property type="project" value="UniProtKB-SubCell"/>
</dbReference>
<dbReference type="NCBIfam" id="TIGR01352">
    <property type="entry name" value="tonB_Cterm"/>
    <property type="match status" value="1"/>
</dbReference>
<dbReference type="AlphaFoldDB" id="A0A415SQH1"/>
<evidence type="ECO:0000256" key="1">
    <source>
        <dbReference type="ARBA" id="ARBA00004167"/>
    </source>
</evidence>
<keyword evidence="2" id="KW-0812">Transmembrane</keyword>
<proteinExistence type="predicted"/>
<gene>
    <name evidence="5" type="ORF">DWZ34_17185</name>
</gene>
<accession>A0A415SQH1</accession>
<evidence type="ECO:0000256" key="3">
    <source>
        <dbReference type="ARBA" id="ARBA00022989"/>
    </source>
</evidence>
<reference evidence="5 6" key="1">
    <citation type="submission" date="2018-08" db="EMBL/GenBank/DDBJ databases">
        <title>A genome reference for cultivated species of the human gut microbiota.</title>
        <authorList>
            <person name="Zou Y."/>
            <person name="Xue W."/>
            <person name="Luo G."/>
        </authorList>
    </citation>
    <scope>NUCLEOTIDE SEQUENCE [LARGE SCALE GENOMIC DNA]</scope>
    <source>
        <strain evidence="5 6">AF31-28B-AC</strain>
    </source>
</reference>
<evidence type="ECO:0000256" key="2">
    <source>
        <dbReference type="ARBA" id="ARBA00022692"/>
    </source>
</evidence>
<dbReference type="SUPFAM" id="SSF74653">
    <property type="entry name" value="TolA/TonB C-terminal domain"/>
    <property type="match status" value="1"/>
</dbReference>
<comment type="caution">
    <text evidence="5">The sequence shown here is derived from an EMBL/GenBank/DDBJ whole genome shotgun (WGS) entry which is preliminary data.</text>
</comment>
<evidence type="ECO:0000313" key="6">
    <source>
        <dbReference type="Proteomes" id="UP000285109"/>
    </source>
</evidence>
<dbReference type="Proteomes" id="UP000285109">
    <property type="component" value="Unassembled WGS sequence"/>
</dbReference>
<protein>
    <submittedName>
        <fullName evidence="5">Energy transducer TonB</fullName>
    </submittedName>
</protein>
<keyword evidence="4" id="KW-0472">Membrane</keyword>
<sequence length="234" mass="25871">MYQFINGGDNACILLLTIKGGKFVGSAKGTDIGYTWHRLFHYRGSFSGQFDENGYMDGDWTFKDDDGIYVFHATYEHGVCQKCYREDITTGDIAEGAVKIDLHSIIIDNFETIEGEVDRGHSRWRKYDYEIEKAPSPVIQKGSGYGTFNLSGRSLVGGGLPCPRYNVAEEGQVVVDITINPAGYVIATCVNSQTNTSSTDLCKAAMEAAQKARFNAIDSTGNQVGTITYYFQLR</sequence>
<evidence type="ECO:0000313" key="5">
    <source>
        <dbReference type="EMBL" id="RHM91399.1"/>
    </source>
</evidence>
<dbReference type="EMBL" id="QRQK01000058">
    <property type="protein sequence ID" value="RHM91399.1"/>
    <property type="molecule type" value="Genomic_DNA"/>
</dbReference>
<comment type="subcellular location">
    <subcellularLocation>
        <location evidence="1">Membrane</location>
        <topology evidence="1">Single-pass membrane protein</topology>
    </subcellularLocation>
</comment>
<keyword evidence="3" id="KW-1133">Transmembrane helix</keyword>